<reference evidence="5 6" key="1">
    <citation type="submission" date="2016-11" db="EMBL/GenBank/DDBJ databases">
        <title>Mixed transmission modes and dynamic genome evolution in an obligate animal-bacterial symbiosis.</title>
        <authorList>
            <person name="Russell S.L."/>
            <person name="Corbett-Detig R.B."/>
            <person name="Cavanaugh C.M."/>
        </authorList>
    </citation>
    <scope>NUCLEOTIDE SEQUENCE [LARGE SCALE GENOMIC DNA]</scope>
    <source>
        <strain evidence="5">Se-Cadez</strain>
    </source>
</reference>
<protein>
    <submittedName>
        <fullName evidence="5">Glycosyl transferase</fullName>
    </submittedName>
</protein>
<keyword evidence="3 5" id="KW-0808">Transferase</keyword>
<comment type="similarity">
    <text evidence="1">Belongs to the glycosyltransferase 2 family.</text>
</comment>
<dbReference type="EMBL" id="MPRJ01000049">
    <property type="protein sequence ID" value="OOZ36221.1"/>
    <property type="molecule type" value="Genomic_DNA"/>
</dbReference>
<dbReference type="RefSeq" id="WP_078487502.1">
    <property type="nucleotide sequence ID" value="NZ_MPRJ01000049.1"/>
</dbReference>
<dbReference type="Proteomes" id="UP000190896">
    <property type="component" value="Unassembled WGS sequence"/>
</dbReference>
<dbReference type="Pfam" id="PF00535">
    <property type="entry name" value="Glycos_transf_2"/>
    <property type="match status" value="1"/>
</dbReference>
<keyword evidence="6" id="KW-1185">Reference proteome</keyword>
<evidence type="ECO:0000256" key="2">
    <source>
        <dbReference type="ARBA" id="ARBA00022676"/>
    </source>
</evidence>
<dbReference type="AlphaFoldDB" id="A0A1T2KTU5"/>
<evidence type="ECO:0000256" key="3">
    <source>
        <dbReference type="ARBA" id="ARBA00022679"/>
    </source>
</evidence>
<evidence type="ECO:0000313" key="5">
    <source>
        <dbReference type="EMBL" id="OOZ36221.1"/>
    </source>
</evidence>
<gene>
    <name evidence="5" type="ORF">BOW51_08220</name>
</gene>
<evidence type="ECO:0000256" key="1">
    <source>
        <dbReference type="ARBA" id="ARBA00006739"/>
    </source>
</evidence>
<accession>A0A1T2KTU5</accession>
<keyword evidence="2" id="KW-0328">Glycosyltransferase</keyword>
<name>A0A1T2KTU5_9GAMM</name>
<dbReference type="InterPro" id="IPR001173">
    <property type="entry name" value="Glyco_trans_2-like"/>
</dbReference>
<feature type="domain" description="Glycosyltransferase 2-like" evidence="4">
    <location>
        <begin position="5"/>
        <end position="172"/>
    </location>
</feature>
<dbReference type="InterPro" id="IPR050834">
    <property type="entry name" value="Glycosyltransf_2"/>
</dbReference>
<dbReference type="GO" id="GO:0016757">
    <property type="term" value="F:glycosyltransferase activity"/>
    <property type="evidence" value="ECO:0007669"/>
    <property type="project" value="UniProtKB-KW"/>
</dbReference>
<dbReference type="Gene3D" id="3.90.550.10">
    <property type="entry name" value="Spore Coat Polysaccharide Biosynthesis Protein SpsA, Chain A"/>
    <property type="match status" value="1"/>
</dbReference>
<evidence type="ECO:0000313" key="6">
    <source>
        <dbReference type="Proteomes" id="UP000190896"/>
    </source>
</evidence>
<evidence type="ECO:0000259" key="4">
    <source>
        <dbReference type="Pfam" id="PF00535"/>
    </source>
</evidence>
<comment type="caution">
    <text evidence="5">The sequence shown here is derived from an EMBL/GenBank/DDBJ whole genome shotgun (WGS) entry which is preliminary data.</text>
</comment>
<dbReference type="InterPro" id="IPR029044">
    <property type="entry name" value="Nucleotide-diphossugar_trans"/>
</dbReference>
<dbReference type="PANTHER" id="PTHR43685">
    <property type="entry name" value="GLYCOSYLTRANSFERASE"/>
    <property type="match status" value="1"/>
</dbReference>
<dbReference type="PANTHER" id="PTHR43685:SF5">
    <property type="entry name" value="GLYCOSYLTRANSFERASE EPSE-RELATED"/>
    <property type="match status" value="1"/>
</dbReference>
<dbReference type="InterPro" id="IPR029063">
    <property type="entry name" value="SAM-dependent_MTases_sf"/>
</dbReference>
<sequence length="337" mass="38940">MPQISVLLPFRNMEQTLDECLASINGQTLKDYELLAVNDHSTDGSRALVANLAANDSRIRLFDNKGNGLVDALNHGLSKARTGLVARMDGDDVMHPRRLERQFEHMQHHPEVALLGCATRLFPEHVILNGYREYIRWQNSCNTPEQIADEIYIESPFAHPGVVFRKQIVERLGGYRDGPFPEDYELWLRLHRAGYRMAKLPEILLDWREYPSRTSRVDLRYSRDAFDRLRADYLSREHRLLKKRDCLAIWGAGRKTRKRCKPLLQKGFKPIAWIDIDPKKIGNRLEGVPVVDPGWLGETMPKPYVLVYVANHGARELIARDLHRFGYKRGTDYLMVG</sequence>
<proteinExistence type="inferred from homology"/>
<dbReference type="OrthoDB" id="9805612at2"/>
<dbReference type="SUPFAM" id="SSF53335">
    <property type="entry name" value="S-adenosyl-L-methionine-dependent methyltransferases"/>
    <property type="match status" value="1"/>
</dbReference>
<organism evidence="5 6">
    <name type="scientific">Solemya velesiana gill symbiont</name>
    <dbReference type="NCBI Taxonomy" id="1918948"/>
    <lineage>
        <taxon>Bacteria</taxon>
        <taxon>Pseudomonadati</taxon>
        <taxon>Pseudomonadota</taxon>
        <taxon>Gammaproteobacteria</taxon>
        <taxon>sulfur-oxidizing symbionts</taxon>
    </lineage>
</organism>
<dbReference type="SUPFAM" id="SSF53448">
    <property type="entry name" value="Nucleotide-diphospho-sugar transferases"/>
    <property type="match status" value="1"/>
</dbReference>